<dbReference type="Pfam" id="PF01915">
    <property type="entry name" value="Glyco_hydro_3_C"/>
    <property type="match status" value="1"/>
</dbReference>
<dbReference type="InterPro" id="IPR026891">
    <property type="entry name" value="Fn3-like"/>
</dbReference>
<dbReference type="AlphaFoldDB" id="A0A9D2MKG3"/>
<keyword evidence="2 4" id="KW-0378">Hydrolase</keyword>
<dbReference type="InterPro" id="IPR036962">
    <property type="entry name" value="Glyco_hydro_3_N_sf"/>
</dbReference>
<evidence type="ECO:0000313" key="4">
    <source>
        <dbReference type="EMBL" id="HJB75731.1"/>
    </source>
</evidence>
<dbReference type="SUPFAM" id="SSF51445">
    <property type="entry name" value="(Trans)glycosidases"/>
    <property type="match status" value="1"/>
</dbReference>
<dbReference type="SMART" id="SM01217">
    <property type="entry name" value="Fn3_like"/>
    <property type="match status" value="1"/>
</dbReference>
<dbReference type="Pfam" id="PF00933">
    <property type="entry name" value="Glyco_hydro_3"/>
    <property type="match status" value="1"/>
</dbReference>
<evidence type="ECO:0000256" key="2">
    <source>
        <dbReference type="ARBA" id="ARBA00022801"/>
    </source>
</evidence>
<dbReference type="InterPro" id="IPR013783">
    <property type="entry name" value="Ig-like_fold"/>
</dbReference>
<dbReference type="InterPro" id="IPR036881">
    <property type="entry name" value="Glyco_hydro_3_C_sf"/>
</dbReference>
<comment type="similarity">
    <text evidence="1">Belongs to the glycosyl hydrolase 3 family.</text>
</comment>
<dbReference type="EMBL" id="DWXN01000013">
    <property type="protein sequence ID" value="HJB75731.1"/>
    <property type="molecule type" value="Genomic_DNA"/>
</dbReference>
<proteinExistence type="inferred from homology"/>
<dbReference type="Gene3D" id="3.20.20.300">
    <property type="entry name" value="Glycoside hydrolase, family 3, N-terminal domain"/>
    <property type="match status" value="1"/>
</dbReference>
<dbReference type="InterPro" id="IPR050288">
    <property type="entry name" value="Cellulose_deg_GH3"/>
</dbReference>
<sequence>MKEMMEKAANAVGSFFVSLGSVSQKKVKADESGAVDKSYARLFARAAAEGAVLLKNNGVLPLEKQACVSVFGRVQCNWFYTGYGSGGEVNRPYEVNLTNGIRACEELELNERLAQKYETWCAENKIKDAVWGMWPRFYPEMPIEAAEVFRAAKESDCAVVVIGRSSGEDRDCVLEKGSWYLTDEERRLLDVVTDYFSKTVVLLNIGCIMDMAWIEEYGDKIGAVLLLWQGGQESGAAAADLLCGNAVPCGALTDTIAARYEDYPSAGDFANRDFNNYTEDIYVGYRYFETFAKESVLYPFGFGLSYTDFSVTLKNAAALDNGFSFQVSVKNTGNAAGKRPVMLYLEKPQGKLGNPCRELAAFAKTKLLQPGEAQELELFVSVYQLTSYDSQGVCGYPSAYVTQAGEYVFYLGQAADCAQSVFSYYQEKTALFKQLSENLAPCEDFDIITPVQGINGYIPVKRPCPKRKTDLGRKIREEMPQAFTPSCQSGLSLFDVADGKIKMEDFVSTLSLEELEALTRGDYTMNSSLGAPGNAGAFGGVLQSLRDKGVPPVITTDGPSGIRLSAKCSLIPIGTLLACSFDTALVQEVYSAVAAEMLERGSDVLLAPGMNIHRNPLCGRNFEYYSEDPYVSGKMAAAAVRGIQSLGGSACPKHFACNNQEFARTKNDSRVSERALREIYLKGFEICIKEAQPENIMTSYNKINGVYNHYNYELCTDILRKEWQYPGNVVTDWWMQKGRSPEFPNLRDNAYRVRAQVDVLMPGGKRGGRRKPDGTLMESFGDRGGITLAELQRTAVNVLRFAMKSTAFKRFREYRG</sequence>
<dbReference type="Proteomes" id="UP000823877">
    <property type="component" value="Unassembled WGS sequence"/>
</dbReference>
<dbReference type="GO" id="GO:0004553">
    <property type="term" value="F:hydrolase activity, hydrolyzing O-glycosyl compounds"/>
    <property type="evidence" value="ECO:0007669"/>
    <property type="project" value="InterPro"/>
</dbReference>
<dbReference type="SUPFAM" id="SSF52279">
    <property type="entry name" value="Beta-D-glucan exohydrolase, C-terminal domain"/>
    <property type="match status" value="1"/>
</dbReference>
<dbReference type="PANTHER" id="PTHR42715">
    <property type="entry name" value="BETA-GLUCOSIDASE"/>
    <property type="match status" value="1"/>
</dbReference>
<dbReference type="Gene3D" id="2.60.40.10">
    <property type="entry name" value="Immunoglobulins"/>
    <property type="match status" value="1"/>
</dbReference>
<organism evidence="4 5">
    <name type="scientific">Candidatus Eubacterium faecale</name>
    <dbReference type="NCBI Taxonomy" id="2838568"/>
    <lineage>
        <taxon>Bacteria</taxon>
        <taxon>Bacillati</taxon>
        <taxon>Bacillota</taxon>
        <taxon>Clostridia</taxon>
        <taxon>Eubacteriales</taxon>
        <taxon>Eubacteriaceae</taxon>
        <taxon>Eubacterium</taxon>
    </lineage>
</organism>
<evidence type="ECO:0000313" key="5">
    <source>
        <dbReference type="Proteomes" id="UP000823877"/>
    </source>
</evidence>
<dbReference type="Pfam" id="PF14310">
    <property type="entry name" value="Fn3-like"/>
    <property type="match status" value="1"/>
</dbReference>
<dbReference type="InterPro" id="IPR001764">
    <property type="entry name" value="Glyco_hydro_3_N"/>
</dbReference>
<reference evidence="4" key="2">
    <citation type="submission" date="2021-04" db="EMBL/GenBank/DDBJ databases">
        <authorList>
            <person name="Gilroy R."/>
        </authorList>
    </citation>
    <scope>NUCLEOTIDE SEQUENCE</scope>
    <source>
        <strain evidence="4">CHK188-16595</strain>
    </source>
</reference>
<evidence type="ECO:0000256" key="1">
    <source>
        <dbReference type="ARBA" id="ARBA00005336"/>
    </source>
</evidence>
<comment type="caution">
    <text evidence="4">The sequence shown here is derived from an EMBL/GenBank/DDBJ whole genome shotgun (WGS) entry which is preliminary data.</text>
</comment>
<protein>
    <submittedName>
        <fullName evidence="4">Glycoside hydrolase family 3 C-terminal domain-containing protein</fullName>
    </submittedName>
</protein>
<dbReference type="PANTHER" id="PTHR42715:SF10">
    <property type="entry name" value="BETA-GLUCOSIDASE"/>
    <property type="match status" value="1"/>
</dbReference>
<dbReference type="InterPro" id="IPR017853">
    <property type="entry name" value="GH"/>
</dbReference>
<dbReference type="GO" id="GO:0005975">
    <property type="term" value="P:carbohydrate metabolic process"/>
    <property type="evidence" value="ECO:0007669"/>
    <property type="project" value="InterPro"/>
</dbReference>
<reference evidence="4" key="1">
    <citation type="journal article" date="2021" name="PeerJ">
        <title>Extensive microbial diversity within the chicken gut microbiome revealed by metagenomics and culture.</title>
        <authorList>
            <person name="Gilroy R."/>
            <person name="Ravi A."/>
            <person name="Getino M."/>
            <person name="Pursley I."/>
            <person name="Horton D.L."/>
            <person name="Alikhan N.F."/>
            <person name="Baker D."/>
            <person name="Gharbi K."/>
            <person name="Hall N."/>
            <person name="Watson M."/>
            <person name="Adriaenssens E.M."/>
            <person name="Foster-Nyarko E."/>
            <person name="Jarju S."/>
            <person name="Secka A."/>
            <person name="Antonio M."/>
            <person name="Oren A."/>
            <person name="Chaudhuri R.R."/>
            <person name="La Ragione R."/>
            <person name="Hildebrand F."/>
            <person name="Pallen M.J."/>
        </authorList>
    </citation>
    <scope>NUCLEOTIDE SEQUENCE</scope>
    <source>
        <strain evidence="4">CHK188-16595</strain>
    </source>
</reference>
<dbReference type="PRINTS" id="PR00133">
    <property type="entry name" value="GLHYDRLASE3"/>
</dbReference>
<dbReference type="Gene3D" id="3.40.50.1700">
    <property type="entry name" value="Glycoside hydrolase family 3 C-terminal domain"/>
    <property type="match status" value="1"/>
</dbReference>
<accession>A0A9D2MKG3</accession>
<evidence type="ECO:0000259" key="3">
    <source>
        <dbReference type="SMART" id="SM01217"/>
    </source>
</evidence>
<name>A0A9D2MKG3_9FIRM</name>
<dbReference type="InterPro" id="IPR002772">
    <property type="entry name" value="Glyco_hydro_3_C"/>
</dbReference>
<feature type="domain" description="Fibronectin type III-like" evidence="3">
    <location>
        <begin position="339"/>
        <end position="415"/>
    </location>
</feature>
<gene>
    <name evidence="4" type="ORF">IAA37_08710</name>
</gene>